<dbReference type="InterPro" id="IPR009075">
    <property type="entry name" value="AcylCo_DH/oxidase_C"/>
</dbReference>
<dbReference type="RefSeq" id="WP_344454923.1">
    <property type="nucleotide sequence ID" value="NZ_BAAATZ010000029.1"/>
</dbReference>
<accession>A0ABP6H0M2</accession>
<dbReference type="EMBL" id="BAAATZ010000029">
    <property type="protein sequence ID" value="GAA2734720.1"/>
    <property type="molecule type" value="Genomic_DNA"/>
</dbReference>
<feature type="compositionally biased region" description="Low complexity" evidence="6">
    <location>
        <begin position="143"/>
        <end position="158"/>
    </location>
</feature>
<comment type="caution">
    <text evidence="9">The sequence shown here is derived from an EMBL/GenBank/DDBJ whole genome shotgun (WGS) entry which is preliminary data.</text>
</comment>
<evidence type="ECO:0000256" key="3">
    <source>
        <dbReference type="ARBA" id="ARBA00022630"/>
    </source>
</evidence>
<evidence type="ECO:0000256" key="2">
    <source>
        <dbReference type="ARBA" id="ARBA00009347"/>
    </source>
</evidence>
<dbReference type="CDD" id="cd00567">
    <property type="entry name" value="ACAD"/>
    <property type="match status" value="1"/>
</dbReference>
<keyword evidence="10" id="KW-1185">Reference proteome</keyword>
<evidence type="ECO:0000313" key="10">
    <source>
        <dbReference type="Proteomes" id="UP001501842"/>
    </source>
</evidence>
<evidence type="ECO:0000256" key="4">
    <source>
        <dbReference type="ARBA" id="ARBA00022827"/>
    </source>
</evidence>
<evidence type="ECO:0000313" key="9">
    <source>
        <dbReference type="EMBL" id="GAA2734720.1"/>
    </source>
</evidence>
<keyword evidence="4" id="KW-0274">FAD</keyword>
<sequence>MDENELRLLRESVREALTGLSPSSEVRARMTSEDGWDRATWRRLCNELGLSGFMVPEEHGGGGFSAVELGAVFEEAGRTLLCAPLLATAGLAIPLLLALGDAEAHKRYLPGLCDGSLIVTVATTDTSGRSLVEGGTPGVRSQDGPSAPAGADASGSRPGADCAVEVGLRDGAPVLSGSVGFVVDGAAADVILVPARTEEGTAVYAVAADAPGVTVTPLTTLDQTRRQAKLSFRDAPATRLGEGDATEAVEKALDIARAMLAAEQAGGAAVCLEMAVEYGKTRVQFGRPIGSFQAFKQKVASLLIQVESARSAAEAAAQAAAVALDPDAAVRLPGLPGLAVVASVARIYCSEAYVAVAAENIQLHGGIGFTWEHDAHLYFKRAWTGRELLGRPEEHTERLAGLLTAQAAP</sequence>
<dbReference type="InterPro" id="IPR046373">
    <property type="entry name" value="Acyl-CoA_Oxase/DH_mid-dom_sf"/>
</dbReference>
<evidence type="ECO:0000256" key="1">
    <source>
        <dbReference type="ARBA" id="ARBA00001974"/>
    </source>
</evidence>
<dbReference type="InterPro" id="IPR013786">
    <property type="entry name" value="AcylCoA_DH/ox_N"/>
</dbReference>
<dbReference type="SUPFAM" id="SSF56645">
    <property type="entry name" value="Acyl-CoA dehydrogenase NM domain-like"/>
    <property type="match status" value="1"/>
</dbReference>
<comment type="cofactor">
    <cofactor evidence="1">
        <name>FAD</name>
        <dbReference type="ChEBI" id="CHEBI:57692"/>
    </cofactor>
</comment>
<keyword evidence="5" id="KW-0560">Oxidoreductase</keyword>
<proteinExistence type="inferred from homology"/>
<dbReference type="PANTHER" id="PTHR43884">
    <property type="entry name" value="ACYL-COA DEHYDROGENASE"/>
    <property type="match status" value="1"/>
</dbReference>
<keyword evidence="3" id="KW-0285">Flavoprotein</keyword>
<evidence type="ECO:0000259" key="7">
    <source>
        <dbReference type="Pfam" id="PF00441"/>
    </source>
</evidence>
<feature type="domain" description="Acyl-CoA dehydrogenase/oxidase C-terminal" evidence="7">
    <location>
        <begin position="247"/>
        <end position="397"/>
    </location>
</feature>
<dbReference type="Pfam" id="PF00441">
    <property type="entry name" value="Acyl-CoA_dh_1"/>
    <property type="match status" value="1"/>
</dbReference>
<comment type="similarity">
    <text evidence="2">Belongs to the acyl-CoA dehydrogenase family.</text>
</comment>
<organism evidence="9 10">
    <name type="scientific">Actinocorallia aurantiaca</name>
    <dbReference type="NCBI Taxonomy" id="46204"/>
    <lineage>
        <taxon>Bacteria</taxon>
        <taxon>Bacillati</taxon>
        <taxon>Actinomycetota</taxon>
        <taxon>Actinomycetes</taxon>
        <taxon>Streptosporangiales</taxon>
        <taxon>Thermomonosporaceae</taxon>
        <taxon>Actinocorallia</taxon>
    </lineage>
</organism>
<dbReference type="Pfam" id="PF02771">
    <property type="entry name" value="Acyl-CoA_dh_N"/>
    <property type="match status" value="1"/>
</dbReference>
<feature type="region of interest" description="Disordered" evidence="6">
    <location>
        <begin position="129"/>
        <end position="158"/>
    </location>
</feature>
<dbReference type="SUPFAM" id="SSF47203">
    <property type="entry name" value="Acyl-CoA dehydrogenase C-terminal domain-like"/>
    <property type="match status" value="1"/>
</dbReference>
<dbReference type="Gene3D" id="2.40.110.10">
    <property type="entry name" value="Butyryl-CoA Dehydrogenase, subunit A, domain 2"/>
    <property type="match status" value="1"/>
</dbReference>
<dbReference type="InterPro" id="IPR009100">
    <property type="entry name" value="AcylCoA_DH/oxidase_NM_dom_sf"/>
</dbReference>
<dbReference type="InterPro" id="IPR036250">
    <property type="entry name" value="AcylCo_DH-like_C"/>
</dbReference>
<dbReference type="InterPro" id="IPR037069">
    <property type="entry name" value="AcylCoA_DH/ox_N_sf"/>
</dbReference>
<dbReference type="Proteomes" id="UP001501842">
    <property type="component" value="Unassembled WGS sequence"/>
</dbReference>
<name>A0ABP6H0M2_9ACTN</name>
<dbReference type="Gene3D" id="1.10.540.10">
    <property type="entry name" value="Acyl-CoA dehydrogenase/oxidase, N-terminal domain"/>
    <property type="match status" value="1"/>
</dbReference>
<evidence type="ECO:0000259" key="8">
    <source>
        <dbReference type="Pfam" id="PF02771"/>
    </source>
</evidence>
<gene>
    <name evidence="9" type="ORF">GCM10010439_57740</name>
</gene>
<evidence type="ECO:0000256" key="5">
    <source>
        <dbReference type="ARBA" id="ARBA00023002"/>
    </source>
</evidence>
<protein>
    <submittedName>
        <fullName evidence="9">Acyl-CoA dehydrogenase family protein</fullName>
    </submittedName>
</protein>
<feature type="domain" description="Acyl-CoA dehydrogenase/oxidase N-terminal" evidence="8">
    <location>
        <begin position="5"/>
        <end position="115"/>
    </location>
</feature>
<reference evidence="10" key="1">
    <citation type="journal article" date="2019" name="Int. J. Syst. Evol. Microbiol.">
        <title>The Global Catalogue of Microorganisms (GCM) 10K type strain sequencing project: providing services to taxonomists for standard genome sequencing and annotation.</title>
        <authorList>
            <consortium name="The Broad Institute Genomics Platform"/>
            <consortium name="The Broad Institute Genome Sequencing Center for Infectious Disease"/>
            <person name="Wu L."/>
            <person name="Ma J."/>
        </authorList>
    </citation>
    <scope>NUCLEOTIDE SEQUENCE [LARGE SCALE GENOMIC DNA]</scope>
    <source>
        <strain evidence="10">JCM 8201</strain>
    </source>
</reference>
<evidence type="ECO:0000256" key="6">
    <source>
        <dbReference type="SAM" id="MobiDB-lite"/>
    </source>
</evidence>
<dbReference type="PANTHER" id="PTHR43884:SF20">
    <property type="entry name" value="ACYL-COA DEHYDROGENASE FADE28"/>
    <property type="match status" value="1"/>
</dbReference>
<dbReference type="Gene3D" id="1.20.140.10">
    <property type="entry name" value="Butyryl-CoA Dehydrogenase, subunit A, domain 3"/>
    <property type="match status" value="1"/>
</dbReference>